<feature type="domain" description="MsrB" evidence="7">
    <location>
        <begin position="58"/>
        <end position="180"/>
    </location>
</feature>
<dbReference type="InterPro" id="IPR011057">
    <property type="entry name" value="Mss4-like_sf"/>
</dbReference>
<reference evidence="8" key="2">
    <citation type="submission" date="2022-01" db="EMBL/GenBank/DDBJ databases">
        <authorList>
            <person name="Hirooka S."/>
            <person name="Miyagishima S.Y."/>
        </authorList>
    </citation>
    <scope>NUCLEOTIDE SEQUENCE</scope>
    <source>
        <strain evidence="8">NBRC 102759</strain>
    </source>
</reference>
<evidence type="ECO:0000256" key="4">
    <source>
        <dbReference type="ARBA" id="ARBA00023002"/>
    </source>
</evidence>
<dbReference type="FunFam" id="2.170.150.20:FF:000001">
    <property type="entry name" value="Peptide methionine sulfoxide reductase MsrB"/>
    <property type="match status" value="1"/>
</dbReference>
<dbReference type="InterPro" id="IPR028427">
    <property type="entry name" value="Met_Sox_Rdtase_MsrB"/>
</dbReference>
<gene>
    <name evidence="8" type="ORF">GpartN1_g6207.t1</name>
</gene>
<dbReference type="NCBIfam" id="TIGR00357">
    <property type="entry name" value="peptide-methionine (R)-S-oxide reductase MsrB"/>
    <property type="match status" value="1"/>
</dbReference>
<comment type="caution">
    <text evidence="8">The sequence shown here is derived from an EMBL/GenBank/DDBJ whole genome shotgun (WGS) entry which is preliminary data.</text>
</comment>
<dbReference type="Proteomes" id="UP001061958">
    <property type="component" value="Unassembled WGS sequence"/>
</dbReference>
<organism evidence="8 9">
    <name type="scientific">Galdieria partita</name>
    <dbReference type="NCBI Taxonomy" id="83374"/>
    <lineage>
        <taxon>Eukaryota</taxon>
        <taxon>Rhodophyta</taxon>
        <taxon>Bangiophyceae</taxon>
        <taxon>Galdieriales</taxon>
        <taxon>Galdieriaceae</taxon>
        <taxon>Galdieria</taxon>
    </lineage>
</organism>
<dbReference type="GO" id="GO:0033743">
    <property type="term" value="F:peptide-methionine (R)-S-oxide reductase activity"/>
    <property type="evidence" value="ECO:0007669"/>
    <property type="project" value="UniProtKB-EC"/>
</dbReference>
<name>A0A9C7Q2S6_9RHOD</name>
<evidence type="ECO:0000256" key="5">
    <source>
        <dbReference type="ARBA" id="ARBA00048488"/>
    </source>
</evidence>
<keyword evidence="9" id="KW-1185">Reference proteome</keyword>
<dbReference type="GO" id="GO:0005737">
    <property type="term" value="C:cytoplasm"/>
    <property type="evidence" value="ECO:0007669"/>
    <property type="project" value="TreeGrafter"/>
</dbReference>
<sequence>MRCLSFCLQFATGASKVLLCNRSARFPGRFPVLTNRYRVSLRYRPYMSIQKDKQAPSEEELRKKLSNFEYQVLREGGTERAFTGEYWDCHKKGVYECRACGQPLFHSDTKYDSGSGWPSFFAPIDKDSVTTRVDSSHGMVRTEVLCSVCSSHLGHVFPDGPTPTGLRYCMNSVCLKLREE</sequence>
<evidence type="ECO:0000313" key="9">
    <source>
        <dbReference type="Proteomes" id="UP001061958"/>
    </source>
</evidence>
<comment type="similarity">
    <text evidence="1 6">Belongs to the MsrB Met sulfoxide reductase family.</text>
</comment>
<evidence type="ECO:0000256" key="2">
    <source>
        <dbReference type="ARBA" id="ARBA00022723"/>
    </source>
</evidence>
<evidence type="ECO:0000256" key="6">
    <source>
        <dbReference type="RuleBase" id="RU365044"/>
    </source>
</evidence>
<dbReference type="Pfam" id="PF01641">
    <property type="entry name" value="SelR"/>
    <property type="match status" value="1"/>
</dbReference>
<dbReference type="SUPFAM" id="SSF51316">
    <property type="entry name" value="Mss4-like"/>
    <property type="match status" value="1"/>
</dbReference>
<dbReference type="InterPro" id="IPR002579">
    <property type="entry name" value="Met_Sox_Rdtase_MsrB_dom"/>
</dbReference>
<keyword evidence="2 6" id="KW-0479">Metal-binding</keyword>
<dbReference type="PROSITE" id="PS51790">
    <property type="entry name" value="MSRB"/>
    <property type="match status" value="1"/>
</dbReference>
<comment type="catalytic activity">
    <reaction evidence="5 6">
        <text>L-methionyl-[protein] + [thioredoxin]-disulfide + H2O = L-methionyl-(R)-S-oxide-[protein] + [thioredoxin]-dithiol</text>
        <dbReference type="Rhea" id="RHEA:24164"/>
        <dbReference type="Rhea" id="RHEA-COMP:10698"/>
        <dbReference type="Rhea" id="RHEA-COMP:10700"/>
        <dbReference type="Rhea" id="RHEA-COMP:12313"/>
        <dbReference type="Rhea" id="RHEA-COMP:12314"/>
        <dbReference type="ChEBI" id="CHEBI:15377"/>
        <dbReference type="ChEBI" id="CHEBI:16044"/>
        <dbReference type="ChEBI" id="CHEBI:29950"/>
        <dbReference type="ChEBI" id="CHEBI:45764"/>
        <dbReference type="ChEBI" id="CHEBI:50058"/>
        <dbReference type="EC" id="1.8.4.12"/>
    </reaction>
</comment>
<protein>
    <recommendedName>
        <fullName evidence="6">Peptide-methionine (R)-S-oxide reductase</fullName>
        <ecNumber evidence="6">1.8.4.12</ecNumber>
    </recommendedName>
</protein>
<dbReference type="GO" id="GO:0046872">
    <property type="term" value="F:metal ion binding"/>
    <property type="evidence" value="ECO:0007669"/>
    <property type="project" value="UniProtKB-KW"/>
</dbReference>
<comment type="cofactor">
    <cofactor evidence="6">
        <name>Zn(2+)</name>
        <dbReference type="ChEBI" id="CHEBI:29105"/>
    </cofactor>
    <text evidence="6">Binds 1 zinc ion per subunit.</text>
</comment>
<dbReference type="GO" id="GO:0030091">
    <property type="term" value="P:protein repair"/>
    <property type="evidence" value="ECO:0007669"/>
    <property type="project" value="InterPro"/>
</dbReference>
<accession>A0A9C7Q2S6</accession>
<evidence type="ECO:0000259" key="7">
    <source>
        <dbReference type="PROSITE" id="PS51790"/>
    </source>
</evidence>
<dbReference type="EC" id="1.8.4.12" evidence="6"/>
<evidence type="ECO:0000313" key="8">
    <source>
        <dbReference type="EMBL" id="GJQ14416.1"/>
    </source>
</evidence>
<keyword evidence="3 6" id="KW-0862">Zinc</keyword>
<dbReference type="EMBL" id="BQMJ01000055">
    <property type="protein sequence ID" value="GJQ14416.1"/>
    <property type="molecule type" value="Genomic_DNA"/>
</dbReference>
<proteinExistence type="inferred from homology"/>
<dbReference type="PANTHER" id="PTHR10173:SF52">
    <property type="entry name" value="METHIONINE-R-SULFOXIDE REDUCTASE B1"/>
    <property type="match status" value="1"/>
</dbReference>
<dbReference type="OrthoDB" id="44061at2759"/>
<evidence type="ECO:0000256" key="3">
    <source>
        <dbReference type="ARBA" id="ARBA00022833"/>
    </source>
</evidence>
<dbReference type="Gene3D" id="2.170.150.20">
    <property type="entry name" value="Peptide methionine sulfoxide reductase"/>
    <property type="match status" value="1"/>
</dbReference>
<dbReference type="GO" id="GO:0006979">
    <property type="term" value="P:response to oxidative stress"/>
    <property type="evidence" value="ECO:0007669"/>
    <property type="project" value="InterPro"/>
</dbReference>
<dbReference type="HAMAP" id="MF_01400">
    <property type="entry name" value="MsrB"/>
    <property type="match status" value="1"/>
</dbReference>
<dbReference type="PANTHER" id="PTHR10173">
    <property type="entry name" value="METHIONINE SULFOXIDE REDUCTASE"/>
    <property type="match status" value="1"/>
</dbReference>
<reference evidence="8" key="1">
    <citation type="journal article" date="2022" name="Proc. Natl. Acad. Sci. U.S.A.">
        <title>Life cycle and functional genomics of the unicellular red alga Galdieria for elucidating algal and plant evolution and industrial use.</title>
        <authorList>
            <person name="Hirooka S."/>
            <person name="Itabashi T."/>
            <person name="Ichinose T.M."/>
            <person name="Onuma R."/>
            <person name="Fujiwara T."/>
            <person name="Yamashita S."/>
            <person name="Jong L.W."/>
            <person name="Tomita R."/>
            <person name="Iwane A.H."/>
            <person name="Miyagishima S.Y."/>
        </authorList>
    </citation>
    <scope>NUCLEOTIDE SEQUENCE</scope>
    <source>
        <strain evidence="8">NBRC 102759</strain>
    </source>
</reference>
<evidence type="ECO:0000256" key="1">
    <source>
        <dbReference type="ARBA" id="ARBA00007174"/>
    </source>
</evidence>
<dbReference type="AlphaFoldDB" id="A0A9C7Q2S6"/>
<keyword evidence="4 6" id="KW-0560">Oxidoreductase</keyword>